<dbReference type="EMBL" id="BAAAQW010000014">
    <property type="protein sequence ID" value="GAA2203574.1"/>
    <property type="molecule type" value="Genomic_DNA"/>
</dbReference>
<feature type="transmembrane region" description="Helical" evidence="1">
    <location>
        <begin position="69"/>
        <end position="88"/>
    </location>
</feature>
<feature type="transmembrane region" description="Helical" evidence="1">
    <location>
        <begin position="277"/>
        <end position="295"/>
    </location>
</feature>
<evidence type="ECO:0000256" key="1">
    <source>
        <dbReference type="SAM" id="Phobius"/>
    </source>
</evidence>
<sequence>MLSLEAARVAGASLSVGAARVFSATHWLGIPIALVRAVFLALGTICQGRGVGAHGGRQTSLRVLVRRPVWLAGTAMLGAAILLQLAALRFSPLMVVQPIGAAALVVTALATARSSRQLPGRRRAAGILLSVLGIAAFVAVAAGSAQDVQIDDRHLRTTLILLAFALAATLLVSARNRTRPSAILSTGVAGVLYGFVATLAKAVLGRIDQGNFAWLSVAGLAGLAAAVVIGARFVQKAHAGGSDELVVAGLTVVDPMTAVTLGIVVLGEADAAPPEAFAGFLLAGAAAIAGVWLVARSHPADHP</sequence>
<comment type="caution">
    <text evidence="2">The sequence shown here is derived from an EMBL/GenBank/DDBJ whole genome shotgun (WGS) entry which is preliminary data.</text>
</comment>
<feature type="transmembrane region" description="Helical" evidence="1">
    <location>
        <begin position="124"/>
        <end position="143"/>
    </location>
</feature>
<feature type="transmembrane region" description="Helical" evidence="1">
    <location>
        <begin position="181"/>
        <end position="200"/>
    </location>
</feature>
<reference evidence="2 3" key="1">
    <citation type="journal article" date="2019" name="Int. J. Syst. Evol. Microbiol.">
        <title>The Global Catalogue of Microorganisms (GCM) 10K type strain sequencing project: providing services to taxonomists for standard genome sequencing and annotation.</title>
        <authorList>
            <consortium name="The Broad Institute Genomics Platform"/>
            <consortium name="The Broad Institute Genome Sequencing Center for Infectious Disease"/>
            <person name="Wu L."/>
            <person name="Ma J."/>
        </authorList>
    </citation>
    <scope>NUCLEOTIDE SEQUENCE [LARGE SCALE GENOMIC DNA]</scope>
    <source>
        <strain evidence="2 3">JCM 16034</strain>
    </source>
</reference>
<evidence type="ECO:0000313" key="2">
    <source>
        <dbReference type="EMBL" id="GAA2203574.1"/>
    </source>
</evidence>
<proteinExistence type="predicted"/>
<evidence type="ECO:0000313" key="3">
    <source>
        <dbReference type="Proteomes" id="UP001500432"/>
    </source>
</evidence>
<dbReference type="RefSeq" id="WP_344301273.1">
    <property type="nucleotide sequence ID" value="NZ_BAAAQW010000014.1"/>
</dbReference>
<name>A0ABN3C2Z9_9MICC</name>
<dbReference type="Proteomes" id="UP001500432">
    <property type="component" value="Unassembled WGS sequence"/>
</dbReference>
<feature type="transmembrane region" description="Helical" evidence="1">
    <location>
        <begin position="94"/>
        <end position="112"/>
    </location>
</feature>
<accession>A0ABN3C2Z9</accession>
<keyword evidence="1" id="KW-1133">Transmembrane helix</keyword>
<protein>
    <submittedName>
        <fullName evidence="2">DMT family transporter</fullName>
    </submittedName>
</protein>
<dbReference type="PANTHER" id="PTHR40761:SF1">
    <property type="entry name" value="CONSERVED INTEGRAL MEMBRANE ALANINE VALINE AND LEUCINE RICH PROTEIN-RELATED"/>
    <property type="match status" value="1"/>
</dbReference>
<gene>
    <name evidence="2" type="ORF">GCM10009849_36510</name>
</gene>
<feature type="transmembrane region" description="Helical" evidence="1">
    <location>
        <begin position="27"/>
        <end position="48"/>
    </location>
</feature>
<keyword evidence="1" id="KW-0812">Transmembrane</keyword>
<feature type="transmembrane region" description="Helical" evidence="1">
    <location>
        <begin position="155"/>
        <end position="174"/>
    </location>
</feature>
<organism evidence="2 3">
    <name type="scientific">Sinomonas flava</name>
    <dbReference type="NCBI Taxonomy" id="496857"/>
    <lineage>
        <taxon>Bacteria</taxon>
        <taxon>Bacillati</taxon>
        <taxon>Actinomycetota</taxon>
        <taxon>Actinomycetes</taxon>
        <taxon>Micrococcales</taxon>
        <taxon>Micrococcaceae</taxon>
        <taxon>Sinomonas</taxon>
    </lineage>
</organism>
<feature type="transmembrane region" description="Helical" evidence="1">
    <location>
        <begin position="212"/>
        <end position="233"/>
    </location>
</feature>
<keyword evidence="1" id="KW-0472">Membrane</keyword>
<keyword evidence="3" id="KW-1185">Reference proteome</keyword>
<feature type="transmembrane region" description="Helical" evidence="1">
    <location>
        <begin position="245"/>
        <end position="265"/>
    </location>
</feature>
<dbReference type="PANTHER" id="PTHR40761">
    <property type="entry name" value="CONSERVED INTEGRAL MEMBRANE ALANINE VALINE AND LEUCINE RICH PROTEIN-RELATED"/>
    <property type="match status" value="1"/>
</dbReference>
<dbReference type="NCBIfam" id="NF038012">
    <property type="entry name" value="DMT_1"/>
    <property type="match status" value="1"/>
</dbReference>